<name>A0A0S2SIG7_9GAMM</name>
<dbReference type="EMBL" id="CP013067">
    <property type="protein sequence ID" value="ALP41498.1"/>
    <property type="molecule type" value="Genomic_DNA"/>
</dbReference>
<comment type="similarity">
    <text evidence="1">Belongs to the bacterial solute-binding protein 3 family.</text>
</comment>
<dbReference type="AlphaFoldDB" id="A0A0S2SIG7"/>
<evidence type="ECO:0000313" key="4">
    <source>
        <dbReference type="EMBL" id="ALP41498.1"/>
    </source>
</evidence>
<accession>A0A0S2SIG7</accession>
<dbReference type="SUPFAM" id="SSF53850">
    <property type="entry name" value="Periplasmic binding protein-like II"/>
    <property type="match status" value="1"/>
</dbReference>
<proteinExistence type="inferred from homology"/>
<keyword evidence="2" id="KW-0732">Signal</keyword>
<organism evidence="4 5">
    <name type="scientific">Aeromonas schubertii</name>
    <dbReference type="NCBI Taxonomy" id="652"/>
    <lineage>
        <taxon>Bacteria</taxon>
        <taxon>Pseudomonadati</taxon>
        <taxon>Pseudomonadota</taxon>
        <taxon>Gammaproteobacteria</taxon>
        <taxon>Aeromonadales</taxon>
        <taxon>Aeromonadaceae</taxon>
        <taxon>Aeromonas</taxon>
    </lineage>
</organism>
<dbReference type="RefSeq" id="WP_060586419.1">
    <property type="nucleotide sequence ID" value="NZ_CP013067.1"/>
</dbReference>
<evidence type="ECO:0000256" key="2">
    <source>
        <dbReference type="ARBA" id="ARBA00022729"/>
    </source>
</evidence>
<gene>
    <name evidence="4" type="ORF">WL1483_2079</name>
</gene>
<protein>
    <recommendedName>
        <fullName evidence="3">Solute-binding protein family 3/N-terminal domain-containing protein</fullName>
    </recommendedName>
</protein>
<feature type="domain" description="Solute-binding protein family 3/N-terminal" evidence="3">
    <location>
        <begin position="20"/>
        <end position="250"/>
    </location>
</feature>
<evidence type="ECO:0000313" key="5">
    <source>
        <dbReference type="Proteomes" id="UP000058114"/>
    </source>
</evidence>
<dbReference type="InterPro" id="IPR001638">
    <property type="entry name" value="Solute-binding_3/MltF_N"/>
</dbReference>
<sequence length="267" mass="30867">MRLSITLLLLLLLPCGWAAPLKIGWSHWPPYQYQDNKQQLTGIDIELTRSVLEGLGREYRFVNMPWARSLHALQYAEIDVAMGARYLPERARLFDYSKPYRYSELVLLLHHEDLKRWRSLTDGPRVCQQAGMSGARLRGVTIFGEAPCPALDGFRQENSDEKLLQLLLSRRVDAIVIERHNAASLLSERPEQRDLLHCQLLLERTPVHLIFTKGKMGEEALAQINRLIEEIREEDETSSLCSLDEWTQRSCGVPVCTPRFCARWRSR</sequence>
<reference evidence="5" key="1">
    <citation type="submission" date="2015-10" db="EMBL/GenBank/DDBJ databases">
        <title>Complete Genome Sequence of Aeromonas schubertii strain WL1483.</title>
        <authorList>
            <person name="Liu L."/>
        </authorList>
    </citation>
    <scope>NUCLEOTIDE SEQUENCE [LARGE SCALE GENOMIC DNA]</scope>
    <source>
        <strain evidence="5">WL1483</strain>
    </source>
</reference>
<dbReference type="Gene3D" id="3.40.190.10">
    <property type="entry name" value="Periplasmic binding protein-like II"/>
    <property type="match status" value="2"/>
</dbReference>
<dbReference type="SMART" id="SM00062">
    <property type="entry name" value="PBPb"/>
    <property type="match status" value="1"/>
</dbReference>
<dbReference type="KEGG" id="asr:WL1483_2079"/>
<evidence type="ECO:0000259" key="3">
    <source>
        <dbReference type="SMART" id="SM00062"/>
    </source>
</evidence>
<evidence type="ECO:0000256" key="1">
    <source>
        <dbReference type="ARBA" id="ARBA00010333"/>
    </source>
</evidence>
<dbReference type="Proteomes" id="UP000058114">
    <property type="component" value="Chromosome"/>
</dbReference>
<dbReference type="PANTHER" id="PTHR35936">
    <property type="entry name" value="MEMBRANE-BOUND LYTIC MUREIN TRANSGLYCOSYLASE F"/>
    <property type="match status" value="1"/>
</dbReference>
<dbReference type="Pfam" id="PF00497">
    <property type="entry name" value="SBP_bac_3"/>
    <property type="match status" value="1"/>
</dbReference>
<reference evidence="4 5" key="2">
    <citation type="journal article" date="2016" name="Genome Announc.">
        <title>Complete Genome Sequence of the Highly Virulent Aeromonas schubertii Strain WL1483, Isolated from Diseased Snakehead Fish (Channa argus) in China.</title>
        <authorList>
            <person name="Liu L."/>
            <person name="Li N."/>
            <person name="Zhang D."/>
            <person name="Fu X."/>
            <person name="Shi C."/>
            <person name="Lin Q."/>
            <person name="Hao G."/>
        </authorList>
    </citation>
    <scope>NUCLEOTIDE SEQUENCE [LARGE SCALE GENOMIC DNA]</scope>
    <source>
        <strain evidence="4 5">WL1483</strain>
    </source>
</reference>
<dbReference type="PANTHER" id="PTHR35936:SF35">
    <property type="entry name" value="L-CYSTINE-BINDING PROTEIN TCYJ"/>
    <property type="match status" value="1"/>
</dbReference>